<dbReference type="EMBL" id="JBHTIL010000001">
    <property type="protein sequence ID" value="MFD0926133.1"/>
    <property type="molecule type" value="Genomic_DNA"/>
</dbReference>
<dbReference type="PROSITE" id="PS51318">
    <property type="entry name" value="TAT"/>
    <property type="match status" value="1"/>
</dbReference>
<keyword evidence="4 7" id="KW-0573">Peptidoglycan synthesis</keyword>
<keyword evidence="3 7" id="KW-0133">Cell shape</keyword>
<dbReference type="CDD" id="cd13432">
    <property type="entry name" value="LDT_IgD_like_2"/>
    <property type="match status" value="1"/>
</dbReference>
<evidence type="ECO:0000256" key="8">
    <source>
        <dbReference type="SAM" id="MobiDB-lite"/>
    </source>
</evidence>
<dbReference type="PANTHER" id="PTHR30582">
    <property type="entry name" value="L,D-TRANSPEPTIDASE"/>
    <property type="match status" value="1"/>
</dbReference>
<dbReference type="SUPFAM" id="SSF141523">
    <property type="entry name" value="L,D-transpeptidase catalytic domain-like"/>
    <property type="match status" value="1"/>
</dbReference>
<protein>
    <submittedName>
        <fullName evidence="11">Ig-like domain-containing protein</fullName>
    </submittedName>
</protein>
<proteinExistence type="predicted"/>
<evidence type="ECO:0000256" key="5">
    <source>
        <dbReference type="ARBA" id="ARBA00023315"/>
    </source>
</evidence>
<dbReference type="PROSITE" id="PS52029">
    <property type="entry name" value="LD_TPASE"/>
    <property type="match status" value="1"/>
</dbReference>
<keyword evidence="12" id="KW-1185">Reference proteome</keyword>
<dbReference type="InterPro" id="IPR005490">
    <property type="entry name" value="LD_TPept_cat_dom"/>
</dbReference>
<comment type="pathway">
    <text evidence="1 7">Cell wall biogenesis; peptidoglycan biosynthesis.</text>
</comment>
<evidence type="ECO:0000256" key="7">
    <source>
        <dbReference type="PROSITE-ProRule" id="PRU01373"/>
    </source>
</evidence>
<reference evidence="12" key="1">
    <citation type="journal article" date="2019" name="Int. J. Syst. Evol. Microbiol.">
        <title>The Global Catalogue of Microorganisms (GCM) 10K type strain sequencing project: providing services to taxonomists for standard genome sequencing and annotation.</title>
        <authorList>
            <consortium name="The Broad Institute Genomics Platform"/>
            <consortium name="The Broad Institute Genome Sequencing Center for Infectious Disease"/>
            <person name="Wu L."/>
            <person name="Ma J."/>
        </authorList>
    </citation>
    <scope>NUCLEOTIDE SEQUENCE [LARGE SCALE GENOMIC DNA]</scope>
    <source>
        <strain evidence="12">CCUG 50873</strain>
    </source>
</reference>
<evidence type="ECO:0000256" key="9">
    <source>
        <dbReference type="SAM" id="SignalP"/>
    </source>
</evidence>
<comment type="caution">
    <text evidence="11">The sequence shown here is derived from an EMBL/GenBank/DDBJ whole genome shotgun (WGS) entry which is preliminary data.</text>
</comment>
<evidence type="ECO:0000313" key="12">
    <source>
        <dbReference type="Proteomes" id="UP001597068"/>
    </source>
</evidence>
<keyword evidence="5" id="KW-0012">Acyltransferase</keyword>
<dbReference type="Gene3D" id="2.40.440.10">
    <property type="entry name" value="L,D-transpeptidase catalytic domain-like"/>
    <property type="match status" value="1"/>
</dbReference>
<sequence>MTAVSRAQMTRRGALAALAVGAAGVAAAACSTGDKGSTTGAAASKSAEPTATLTFTPALDAKDAPSPTATFSVKVDKGQLNPDVKLSNARGTVVQGALSQDRTTFTVTEPLGYGGSYTWSGSAIGEDRKTIPVQGSFTTLNPQEQINVVINVADGQEVGIAAPLILKFDSTVTDKKAVEKALTVTTKPETEGSWAWLPEDNGSRAHWRSKEYFAPGTTVSMVGKLYGLDHGDGAYGAADVTSNFTIGRSQIVKADATSFKIDVVRDGAVLMTLPCSYGSGDLDRNVTRSGIHVVSEKHEDFYMSNPAAGYFNVRERFAVRISNNGEFIHANPETTGVQGSSNVTNGCINLSLDNAQQYFNVAIYGDPVEVTNTRIPLSAADGDIYDWTFSWDDWKSMSALQGEVTQSSAPATPSGAPQLSGISTTAPQPATQGRTG</sequence>
<evidence type="ECO:0000259" key="10">
    <source>
        <dbReference type="PROSITE" id="PS52029"/>
    </source>
</evidence>
<dbReference type="InterPro" id="IPR006311">
    <property type="entry name" value="TAT_signal"/>
</dbReference>
<dbReference type="Pfam" id="PF17964">
    <property type="entry name" value="Big_10"/>
    <property type="match status" value="1"/>
</dbReference>
<dbReference type="RefSeq" id="WP_253645973.1">
    <property type="nucleotide sequence ID" value="NZ_BAAAMO010000002.1"/>
</dbReference>
<feature type="compositionally biased region" description="Polar residues" evidence="8">
    <location>
        <begin position="403"/>
        <end position="436"/>
    </location>
</feature>
<feature type="active site" description="Proton donor/acceptor" evidence="7">
    <location>
        <position position="329"/>
    </location>
</feature>
<dbReference type="InterPro" id="IPR038063">
    <property type="entry name" value="Transpep_catalytic_dom"/>
</dbReference>
<gene>
    <name evidence="11" type="ORF">ACFQ04_10330</name>
</gene>
<evidence type="ECO:0000256" key="4">
    <source>
        <dbReference type="ARBA" id="ARBA00022984"/>
    </source>
</evidence>
<organism evidence="11 12">
    <name type="scientific">Williamsia deligens</name>
    <dbReference type="NCBI Taxonomy" id="321325"/>
    <lineage>
        <taxon>Bacteria</taxon>
        <taxon>Bacillati</taxon>
        <taxon>Actinomycetota</taxon>
        <taxon>Actinomycetes</taxon>
        <taxon>Mycobacteriales</taxon>
        <taxon>Nocardiaceae</taxon>
        <taxon>Williamsia</taxon>
    </lineage>
</organism>
<feature type="chain" id="PRO_5045339419" evidence="9">
    <location>
        <begin position="29"/>
        <end position="436"/>
    </location>
</feature>
<feature type="signal peptide" evidence="9">
    <location>
        <begin position="1"/>
        <end position="28"/>
    </location>
</feature>
<name>A0ABW3G7L6_9NOCA</name>
<accession>A0ABW3G7L6</accession>
<dbReference type="Gene3D" id="2.60.40.3710">
    <property type="match status" value="1"/>
</dbReference>
<evidence type="ECO:0000313" key="11">
    <source>
        <dbReference type="EMBL" id="MFD0926133.1"/>
    </source>
</evidence>
<feature type="region of interest" description="Disordered" evidence="8">
    <location>
        <begin position="402"/>
        <end position="436"/>
    </location>
</feature>
<feature type="domain" description="L,D-TPase catalytic" evidence="10">
    <location>
        <begin position="250"/>
        <end position="371"/>
    </location>
</feature>
<dbReference type="InterPro" id="IPR050979">
    <property type="entry name" value="LD-transpeptidase"/>
</dbReference>
<dbReference type="Pfam" id="PF03734">
    <property type="entry name" value="YkuD"/>
    <property type="match status" value="1"/>
</dbReference>
<evidence type="ECO:0000256" key="2">
    <source>
        <dbReference type="ARBA" id="ARBA00022679"/>
    </source>
</evidence>
<feature type="active site" description="Nucleophile" evidence="7">
    <location>
        <position position="347"/>
    </location>
</feature>
<evidence type="ECO:0000256" key="1">
    <source>
        <dbReference type="ARBA" id="ARBA00004752"/>
    </source>
</evidence>
<keyword evidence="9" id="KW-0732">Signal</keyword>
<evidence type="ECO:0000256" key="6">
    <source>
        <dbReference type="ARBA" id="ARBA00023316"/>
    </source>
</evidence>
<dbReference type="PANTHER" id="PTHR30582:SF2">
    <property type="entry name" value="L,D-TRANSPEPTIDASE YCIB-RELATED"/>
    <property type="match status" value="1"/>
</dbReference>
<evidence type="ECO:0000256" key="3">
    <source>
        <dbReference type="ARBA" id="ARBA00022960"/>
    </source>
</evidence>
<dbReference type="Proteomes" id="UP001597068">
    <property type="component" value="Unassembled WGS sequence"/>
</dbReference>
<dbReference type="CDD" id="cd16913">
    <property type="entry name" value="YkuD_like"/>
    <property type="match status" value="1"/>
</dbReference>
<dbReference type="InterPro" id="IPR041280">
    <property type="entry name" value="Big_10"/>
</dbReference>
<keyword evidence="2" id="KW-0808">Transferase</keyword>
<keyword evidence="6 7" id="KW-0961">Cell wall biogenesis/degradation</keyword>
<dbReference type="Gene3D" id="2.60.40.3780">
    <property type="match status" value="1"/>
</dbReference>
<dbReference type="PROSITE" id="PS51257">
    <property type="entry name" value="PROKAR_LIPOPROTEIN"/>
    <property type="match status" value="1"/>
</dbReference>